<keyword evidence="3" id="KW-1185">Reference proteome</keyword>
<evidence type="ECO:0000313" key="2">
    <source>
        <dbReference type="EMBL" id="KAF9440942.1"/>
    </source>
</evidence>
<dbReference type="Proteomes" id="UP000807342">
    <property type="component" value="Unassembled WGS sequence"/>
</dbReference>
<feature type="compositionally biased region" description="Polar residues" evidence="1">
    <location>
        <begin position="181"/>
        <end position="190"/>
    </location>
</feature>
<feature type="region of interest" description="Disordered" evidence="1">
    <location>
        <begin position="150"/>
        <end position="196"/>
    </location>
</feature>
<dbReference type="EMBL" id="MU152158">
    <property type="protein sequence ID" value="KAF9440942.1"/>
    <property type="molecule type" value="Genomic_DNA"/>
</dbReference>
<organism evidence="2 3">
    <name type="scientific">Macrolepiota fuliginosa MF-IS2</name>
    <dbReference type="NCBI Taxonomy" id="1400762"/>
    <lineage>
        <taxon>Eukaryota</taxon>
        <taxon>Fungi</taxon>
        <taxon>Dikarya</taxon>
        <taxon>Basidiomycota</taxon>
        <taxon>Agaricomycotina</taxon>
        <taxon>Agaricomycetes</taxon>
        <taxon>Agaricomycetidae</taxon>
        <taxon>Agaricales</taxon>
        <taxon>Agaricineae</taxon>
        <taxon>Agaricaceae</taxon>
        <taxon>Macrolepiota</taxon>
    </lineage>
</organism>
<evidence type="ECO:0000313" key="3">
    <source>
        <dbReference type="Proteomes" id="UP000807342"/>
    </source>
</evidence>
<evidence type="ECO:0000256" key="1">
    <source>
        <dbReference type="SAM" id="MobiDB-lite"/>
    </source>
</evidence>
<protein>
    <submittedName>
        <fullName evidence="2">Uncharacterized protein</fullName>
    </submittedName>
</protein>
<sequence length="250" mass="26981">MAKDNETEVSCGAEGCPTMFPDLERRKAHQFKCTYIHTYAVEFANVHLLVHWDSSIGWKLKCNCDQKQGGYQKTFDSVPEREFMTVLNASSPARIQGAIPATSAAASAELCSEPGALQENIMLGDFAFNNNPKIEQFNGAGNLVGTGGSNTIGGSNGTRRSSGAQGFSDAGGSDDMGRSDNPMQSTTGAPQASRPVVNLRTRGATLLVQLLGDVDVVWRYWTVQDHNPSSIDMSNASDIQNHKTLTKFEL</sequence>
<dbReference type="AlphaFoldDB" id="A0A9P5WYQ3"/>
<reference evidence="2" key="1">
    <citation type="submission" date="2020-11" db="EMBL/GenBank/DDBJ databases">
        <authorList>
            <consortium name="DOE Joint Genome Institute"/>
            <person name="Ahrendt S."/>
            <person name="Riley R."/>
            <person name="Andreopoulos W."/>
            <person name="Labutti K."/>
            <person name="Pangilinan J."/>
            <person name="Ruiz-Duenas F.J."/>
            <person name="Barrasa J.M."/>
            <person name="Sanchez-Garcia M."/>
            <person name="Camarero S."/>
            <person name="Miyauchi S."/>
            <person name="Serrano A."/>
            <person name="Linde D."/>
            <person name="Babiker R."/>
            <person name="Drula E."/>
            <person name="Ayuso-Fernandez I."/>
            <person name="Pacheco R."/>
            <person name="Padilla G."/>
            <person name="Ferreira P."/>
            <person name="Barriuso J."/>
            <person name="Kellner H."/>
            <person name="Castanera R."/>
            <person name="Alfaro M."/>
            <person name="Ramirez L."/>
            <person name="Pisabarro A.G."/>
            <person name="Kuo A."/>
            <person name="Tritt A."/>
            <person name="Lipzen A."/>
            <person name="He G."/>
            <person name="Yan M."/>
            <person name="Ng V."/>
            <person name="Cullen D."/>
            <person name="Martin F."/>
            <person name="Rosso M.-N."/>
            <person name="Henrissat B."/>
            <person name="Hibbett D."/>
            <person name="Martinez A.T."/>
            <person name="Grigoriev I.V."/>
        </authorList>
    </citation>
    <scope>NUCLEOTIDE SEQUENCE</scope>
    <source>
        <strain evidence="2">MF-IS2</strain>
    </source>
</reference>
<accession>A0A9P5WYQ3</accession>
<gene>
    <name evidence="2" type="ORF">P691DRAFT_781013</name>
</gene>
<comment type="caution">
    <text evidence="2">The sequence shown here is derived from an EMBL/GenBank/DDBJ whole genome shotgun (WGS) entry which is preliminary data.</text>
</comment>
<proteinExistence type="predicted"/>
<name>A0A9P5WYQ3_9AGAR</name>